<dbReference type="Gene3D" id="3.90.1410.10">
    <property type="entry name" value="set domain protein methyltransferase, domain 1"/>
    <property type="match status" value="1"/>
</dbReference>
<feature type="domain" description="Rubisco LSMT substrate-binding" evidence="5">
    <location>
        <begin position="417"/>
        <end position="508"/>
    </location>
</feature>
<dbReference type="InterPro" id="IPR050600">
    <property type="entry name" value="SETD3_SETD6_MTase"/>
</dbReference>
<dbReference type="GO" id="GO:0016279">
    <property type="term" value="F:protein-lysine N-methyltransferase activity"/>
    <property type="evidence" value="ECO:0007669"/>
    <property type="project" value="TreeGrafter"/>
</dbReference>
<keyword evidence="1" id="KW-0489">Methyltransferase</keyword>
<organism evidence="7">
    <name type="scientific">Micromonas pusilla (strain CCMP1545)</name>
    <name type="common">Picoplanktonic green alga</name>
    <dbReference type="NCBI Taxonomy" id="564608"/>
    <lineage>
        <taxon>Eukaryota</taxon>
        <taxon>Viridiplantae</taxon>
        <taxon>Chlorophyta</taxon>
        <taxon>Mamiellophyceae</taxon>
        <taxon>Mamiellales</taxon>
        <taxon>Mamiellaceae</taxon>
        <taxon>Micromonas</taxon>
    </lineage>
</organism>
<dbReference type="SUPFAM" id="SSF81822">
    <property type="entry name" value="RuBisCo LSMT C-terminal, substrate-binding domain"/>
    <property type="match status" value="1"/>
</dbReference>
<dbReference type="Proteomes" id="UP000001876">
    <property type="component" value="Unassembled WGS sequence"/>
</dbReference>
<dbReference type="SUPFAM" id="SSF82199">
    <property type="entry name" value="SET domain"/>
    <property type="match status" value="1"/>
</dbReference>
<evidence type="ECO:0000256" key="1">
    <source>
        <dbReference type="ARBA" id="ARBA00022603"/>
    </source>
</evidence>
<name>C1MMF2_MICPC</name>
<dbReference type="CDD" id="cd10527">
    <property type="entry name" value="SET_LSMT"/>
    <property type="match status" value="1"/>
</dbReference>
<keyword evidence="3" id="KW-0949">S-adenosyl-L-methionine</keyword>
<dbReference type="RefSeq" id="XP_003057394.1">
    <property type="nucleotide sequence ID" value="XM_003057348.1"/>
</dbReference>
<dbReference type="KEGG" id="mpp:MICPUCDRAFT_46787"/>
<dbReference type="Pfam" id="PF09273">
    <property type="entry name" value="Rubis-subs-bind"/>
    <property type="match status" value="1"/>
</dbReference>
<evidence type="ECO:0000313" key="6">
    <source>
        <dbReference type="EMBL" id="EEH59039.1"/>
    </source>
</evidence>
<evidence type="ECO:0000313" key="7">
    <source>
        <dbReference type="Proteomes" id="UP000001876"/>
    </source>
</evidence>
<feature type="region of interest" description="Disordered" evidence="4">
    <location>
        <begin position="29"/>
        <end position="50"/>
    </location>
</feature>
<evidence type="ECO:0000256" key="4">
    <source>
        <dbReference type="SAM" id="MobiDB-lite"/>
    </source>
</evidence>
<dbReference type="GO" id="GO:0032259">
    <property type="term" value="P:methylation"/>
    <property type="evidence" value="ECO:0007669"/>
    <property type="project" value="UniProtKB-KW"/>
</dbReference>
<evidence type="ECO:0000256" key="3">
    <source>
        <dbReference type="ARBA" id="ARBA00022691"/>
    </source>
</evidence>
<dbReference type="AlphaFoldDB" id="C1MMF2"/>
<sequence length="517" mass="56687">MASSIAVPVVEVLADPRRRRARTLRNHRCPIDNRGRQPTTTTTRASSAAAADAQQAEFTKWRDARDIKSPNVEVAYFGDPDDTVMRYRGVKAKKKINPGDVLVELPRESCLVLADDAELPFPDFCTNALWSKLVEKNKWALRVALNLLHETSKGAASPFHAYTSQLPKSFDLLSEWSDDELKMLQYAPVVRAAEGQRKEDDDAHAMILKLSPSTPVTKEEVTWALNMVRSRVFSGRLSDNAETKAKLLPRALAAGTAFATFMTAPTKEGRWLAVFAMLALVVFDQDGNGNDDDDESKKKLAYVLLPLIDAFNHKTMQKTEFEFSSQAFRLRSPATYGLDDEVLISYGLLGNDELIVRYGFVDAENEADIYAYEGLLSWLQANHAPMKQSLGAAPDRVAAMRAARLESYVSMGVLKGDGAADDNLMWALRTLMASPEDYAAAGGTVDGMKLGGGAPEKAACVALAAACKARLGSMPTSAEDDEKALRAGAAVGRERTAIEYRLRKKKILQAAVARYDV</sequence>
<evidence type="ECO:0000259" key="5">
    <source>
        <dbReference type="Pfam" id="PF09273"/>
    </source>
</evidence>
<keyword evidence="2" id="KW-0808">Transferase</keyword>
<gene>
    <name evidence="6" type="ORF">MICPUCDRAFT_46787</name>
</gene>
<dbReference type="GeneID" id="9682358"/>
<reference evidence="6 7" key="1">
    <citation type="journal article" date="2009" name="Science">
        <title>Green evolution and dynamic adaptations revealed by genomes of the marine picoeukaryotes Micromonas.</title>
        <authorList>
            <person name="Worden A.Z."/>
            <person name="Lee J.H."/>
            <person name="Mock T."/>
            <person name="Rouze P."/>
            <person name="Simmons M.P."/>
            <person name="Aerts A.L."/>
            <person name="Allen A.E."/>
            <person name="Cuvelier M.L."/>
            <person name="Derelle E."/>
            <person name="Everett M.V."/>
            <person name="Foulon E."/>
            <person name="Grimwood J."/>
            <person name="Gundlach H."/>
            <person name="Henrissat B."/>
            <person name="Napoli C."/>
            <person name="McDonald S.M."/>
            <person name="Parker M.S."/>
            <person name="Rombauts S."/>
            <person name="Salamov A."/>
            <person name="Von Dassow P."/>
            <person name="Badger J.H."/>
            <person name="Coutinho P.M."/>
            <person name="Demir E."/>
            <person name="Dubchak I."/>
            <person name="Gentemann C."/>
            <person name="Eikrem W."/>
            <person name="Gready J.E."/>
            <person name="John U."/>
            <person name="Lanier W."/>
            <person name="Lindquist E.A."/>
            <person name="Lucas S."/>
            <person name="Mayer K.F."/>
            <person name="Moreau H."/>
            <person name="Not F."/>
            <person name="Otillar R."/>
            <person name="Panaud O."/>
            <person name="Pangilinan J."/>
            <person name="Paulsen I."/>
            <person name="Piegu B."/>
            <person name="Poliakov A."/>
            <person name="Robbens S."/>
            <person name="Schmutz J."/>
            <person name="Toulza E."/>
            <person name="Wyss T."/>
            <person name="Zelensky A."/>
            <person name="Zhou K."/>
            <person name="Armbrust E.V."/>
            <person name="Bhattacharya D."/>
            <person name="Goodenough U.W."/>
            <person name="Van de Peer Y."/>
            <person name="Grigoriev I.V."/>
        </authorList>
    </citation>
    <scope>NUCLEOTIDE SEQUENCE [LARGE SCALE GENOMIC DNA]</scope>
    <source>
        <strain evidence="6 7">CCMP1545</strain>
    </source>
</reference>
<dbReference type="PANTHER" id="PTHR13271">
    <property type="entry name" value="UNCHARACTERIZED PUTATIVE METHYLTRANSFERASE"/>
    <property type="match status" value="1"/>
</dbReference>
<keyword evidence="7" id="KW-1185">Reference proteome</keyword>
<dbReference type="InterPro" id="IPR015353">
    <property type="entry name" value="Rubisco_LSMT_subst-bd"/>
</dbReference>
<accession>C1MMF2</accession>
<evidence type="ECO:0000256" key="2">
    <source>
        <dbReference type="ARBA" id="ARBA00022679"/>
    </source>
</evidence>
<dbReference type="InterPro" id="IPR046341">
    <property type="entry name" value="SET_dom_sf"/>
</dbReference>
<dbReference type="Gene3D" id="3.90.1420.10">
    <property type="entry name" value="Rubisco LSMT, substrate-binding domain"/>
    <property type="match status" value="1"/>
</dbReference>
<protein>
    <submittedName>
        <fullName evidence="6">Predicted protein</fullName>
    </submittedName>
</protein>
<dbReference type="InterPro" id="IPR036464">
    <property type="entry name" value="Rubisco_LSMT_subst-bd_sf"/>
</dbReference>
<dbReference type="eggNOG" id="ENOG502S5YE">
    <property type="taxonomic scope" value="Eukaryota"/>
</dbReference>
<feature type="compositionally biased region" description="Low complexity" evidence="4">
    <location>
        <begin position="39"/>
        <end position="50"/>
    </location>
</feature>
<dbReference type="OMA" id="WGCETAR"/>
<proteinExistence type="predicted"/>
<dbReference type="EMBL" id="GG663737">
    <property type="protein sequence ID" value="EEH59039.1"/>
    <property type="molecule type" value="Genomic_DNA"/>
</dbReference>
<dbReference type="OrthoDB" id="341421at2759"/>